<feature type="compositionally biased region" description="Basic and acidic residues" evidence="1">
    <location>
        <begin position="353"/>
        <end position="363"/>
    </location>
</feature>
<sequence length="385" mass="42204">MLCSLALPVLLLCTVAATRLDKRQAVASQACAAQPVTQGICSPASTDVWYNGSYHEFTWNYNNAAYTAQDTIDLYLLYENNTGQYEQLKLWANLPRTQGVLVQLIDDSWYPSQLPDNSANKTWKPYAYVLSPGRNYQEEIDKLATSETYFPAPVQFTLIQNAHNTTNTTAANPSSEVGDKDTSSGLKPWMIGVIVAACVVFLALCGAVFWLFRKMRRNKAMSAGGAETAGAGTAAASAGALASLAAAGTSEKGSQPNVVTDNRDISSIHSSTPMVMHSGSQRSSPVRDKAGALMQHAEARQSSSILSSTDALMIADTFRQFMRKPEWTEHHEEEDDGLQSQWESKQQQQQQQRGDEMLRRQLAEDGTPLQQVQKRSSPLKNDDAP</sequence>
<dbReference type="STRING" id="13706.A0A1X2H374"/>
<dbReference type="Proteomes" id="UP000242180">
    <property type="component" value="Unassembled WGS sequence"/>
</dbReference>
<dbReference type="OMA" id="WPGQERT"/>
<keyword evidence="3" id="KW-0732">Signal</keyword>
<name>A0A1X2H374_SYNRA</name>
<accession>A0A1X2H374</accession>
<feature type="compositionally biased region" description="Polar residues" evidence="1">
    <location>
        <begin position="368"/>
        <end position="379"/>
    </location>
</feature>
<keyword evidence="2" id="KW-0812">Transmembrane</keyword>
<protein>
    <recommendedName>
        <fullName evidence="6">Mid2 domain-containing protein</fullName>
    </recommendedName>
</protein>
<feature type="region of interest" description="Disordered" evidence="1">
    <location>
        <begin position="327"/>
        <end position="385"/>
    </location>
</feature>
<keyword evidence="2" id="KW-0472">Membrane</keyword>
<evidence type="ECO:0000256" key="3">
    <source>
        <dbReference type="SAM" id="SignalP"/>
    </source>
</evidence>
<dbReference type="EMBL" id="MCGN01000010">
    <property type="protein sequence ID" value="ORY92199.1"/>
    <property type="molecule type" value="Genomic_DNA"/>
</dbReference>
<evidence type="ECO:0008006" key="6">
    <source>
        <dbReference type="Google" id="ProtNLM"/>
    </source>
</evidence>
<keyword evidence="5" id="KW-1185">Reference proteome</keyword>
<evidence type="ECO:0000313" key="4">
    <source>
        <dbReference type="EMBL" id="ORY92199.1"/>
    </source>
</evidence>
<dbReference type="AlphaFoldDB" id="A0A1X2H374"/>
<feature type="signal peptide" evidence="3">
    <location>
        <begin position="1"/>
        <end position="17"/>
    </location>
</feature>
<organism evidence="4 5">
    <name type="scientific">Syncephalastrum racemosum</name>
    <name type="common">Filamentous fungus</name>
    <dbReference type="NCBI Taxonomy" id="13706"/>
    <lineage>
        <taxon>Eukaryota</taxon>
        <taxon>Fungi</taxon>
        <taxon>Fungi incertae sedis</taxon>
        <taxon>Mucoromycota</taxon>
        <taxon>Mucoromycotina</taxon>
        <taxon>Mucoromycetes</taxon>
        <taxon>Mucorales</taxon>
        <taxon>Syncephalastraceae</taxon>
        <taxon>Syncephalastrum</taxon>
    </lineage>
</organism>
<gene>
    <name evidence="4" type="ORF">BCR43DRAFT_497956</name>
</gene>
<dbReference type="InParanoid" id="A0A1X2H374"/>
<evidence type="ECO:0000256" key="2">
    <source>
        <dbReference type="SAM" id="Phobius"/>
    </source>
</evidence>
<feature type="chain" id="PRO_5010861482" description="Mid2 domain-containing protein" evidence="3">
    <location>
        <begin position="18"/>
        <end position="385"/>
    </location>
</feature>
<feature type="compositionally biased region" description="Polar residues" evidence="1">
    <location>
        <begin position="269"/>
        <end position="284"/>
    </location>
</feature>
<dbReference type="OrthoDB" id="5594955at2759"/>
<evidence type="ECO:0000313" key="5">
    <source>
        <dbReference type="Proteomes" id="UP000242180"/>
    </source>
</evidence>
<keyword evidence="2" id="KW-1133">Transmembrane helix</keyword>
<reference evidence="4 5" key="1">
    <citation type="submission" date="2016-07" db="EMBL/GenBank/DDBJ databases">
        <title>Pervasive Adenine N6-methylation of Active Genes in Fungi.</title>
        <authorList>
            <consortium name="DOE Joint Genome Institute"/>
            <person name="Mondo S.J."/>
            <person name="Dannebaum R.O."/>
            <person name="Kuo R.C."/>
            <person name="Labutti K."/>
            <person name="Haridas S."/>
            <person name="Kuo A."/>
            <person name="Salamov A."/>
            <person name="Ahrendt S.R."/>
            <person name="Lipzen A."/>
            <person name="Sullivan W."/>
            <person name="Andreopoulos W.B."/>
            <person name="Clum A."/>
            <person name="Lindquist E."/>
            <person name="Daum C."/>
            <person name="Ramamoorthy G.K."/>
            <person name="Gryganskyi A."/>
            <person name="Culley D."/>
            <person name="Magnuson J.K."/>
            <person name="James T.Y."/>
            <person name="O'Malley M.A."/>
            <person name="Stajich J.E."/>
            <person name="Spatafora J.W."/>
            <person name="Visel A."/>
            <person name="Grigoriev I.V."/>
        </authorList>
    </citation>
    <scope>NUCLEOTIDE SEQUENCE [LARGE SCALE GENOMIC DNA]</scope>
    <source>
        <strain evidence="4 5">NRRL 2496</strain>
    </source>
</reference>
<proteinExistence type="predicted"/>
<comment type="caution">
    <text evidence="4">The sequence shown here is derived from an EMBL/GenBank/DDBJ whole genome shotgun (WGS) entry which is preliminary data.</text>
</comment>
<feature type="transmembrane region" description="Helical" evidence="2">
    <location>
        <begin position="189"/>
        <end position="212"/>
    </location>
</feature>
<feature type="region of interest" description="Disordered" evidence="1">
    <location>
        <begin position="269"/>
        <end position="304"/>
    </location>
</feature>
<evidence type="ECO:0000256" key="1">
    <source>
        <dbReference type="SAM" id="MobiDB-lite"/>
    </source>
</evidence>